<feature type="compositionally biased region" description="Polar residues" evidence="1">
    <location>
        <begin position="48"/>
        <end position="61"/>
    </location>
</feature>
<evidence type="ECO:0000313" key="3">
    <source>
        <dbReference type="Proteomes" id="UP001549110"/>
    </source>
</evidence>
<evidence type="ECO:0000313" key="2">
    <source>
        <dbReference type="EMBL" id="MET3526388.1"/>
    </source>
</evidence>
<accession>A0ABV2EH76</accession>
<reference evidence="2 3" key="1">
    <citation type="submission" date="2024-06" db="EMBL/GenBank/DDBJ databases">
        <title>Genomic Encyclopedia of Type Strains, Phase IV (KMG-IV): sequencing the most valuable type-strain genomes for metagenomic binning, comparative biology and taxonomic classification.</title>
        <authorList>
            <person name="Goeker M."/>
        </authorList>
    </citation>
    <scope>NUCLEOTIDE SEQUENCE [LARGE SCALE GENOMIC DNA]</scope>
    <source>
        <strain evidence="2 3">DSM 17809</strain>
    </source>
</reference>
<feature type="region of interest" description="Disordered" evidence="1">
    <location>
        <begin position="46"/>
        <end position="67"/>
    </location>
</feature>
<protein>
    <submittedName>
        <fullName evidence="2">Uncharacterized protein</fullName>
    </submittedName>
</protein>
<dbReference type="EMBL" id="JBEPLU010000001">
    <property type="protein sequence ID" value="MET3526388.1"/>
    <property type="molecule type" value="Genomic_DNA"/>
</dbReference>
<keyword evidence="3" id="KW-1185">Reference proteome</keyword>
<dbReference type="RefSeq" id="WP_331931960.1">
    <property type="nucleotide sequence ID" value="NZ_JBEPLU010000001.1"/>
</dbReference>
<dbReference type="Proteomes" id="UP001549110">
    <property type="component" value="Unassembled WGS sequence"/>
</dbReference>
<sequence>MTDIDTANTRLDARQRRHDRLSARLASLGDDELTTLLAGAPAWRNHIHGNQSGVIQSEGRSSSRRSP</sequence>
<evidence type="ECO:0000256" key="1">
    <source>
        <dbReference type="SAM" id="MobiDB-lite"/>
    </source>
</evidence>
<comment type="caution">
    <text evidence="2">The sequence shown here is derived from an EMBL/GenBank/DDBJ whole genome shotgun (WGS) entry which is preliminary data.</text>
</comment>
<organism evidence="2 3">
    <name type="scientific">Phenylobacterium koreense</name>
    <dbReference type="NCBI Taxonomy" id="266125"/>
    <lineage>
        <taxon>Bacteria</taxon>
        <taxon>Pseudomonadati</taxon>
        <taxon>Pseudomonadota</taxon>
        <taxon>Alphaproteobacteria</taxon>
        <taxon>Caulobacterales</taxon>
        <taxon>Caulobacteraceae</taxon>
        <taxon>Phenylobacterium</taxon>
    </lineage>
</organism>
<proteinExistence type="predicted"/>
<name>A0ABV2EH76_9CAUL</name>
<gene>
    <name evidence="2" type="ORF">ABID41_001483</name>
</gene>